<evidence type="ECO:0000313" key="2">
    <source>
        <dbReference type="Proteomes" id="UP000581447"/>
    </source>
</evidence>
<dbReference type="Proteomes" id="UP000581447">
    <property type="component" value="Unassembled WGS sequence"/>
</dbReference>
<dbReference type="InterPro" id="IPR036390">
    <property type="entry name" value="WH_DNA-bd_sf"/>
</dbReference>
<proteinExistence type="predicted"/>
<dbReference type="SUPFAM" id="SSF51206">
    <property type="entry name" value="cAMP-binding domain-like"/>
    <property type="match status" value="1"/>
</dbReference>
<accession>A0A840B4G1</accession>
<dbReference type="EMBL" id="JACIEA010000004">
    <property type="protein sequence ID" value="MBB3944047.1"/>
    <property type="molecule type" value="Genomic_DNA"/>
</dbReference>
<name>A0A840B4G1_9SPHN</name>
<dbReference type="SUPFAM" id="SSF46785">
    <property type="entry name" value="Winged helix' DNA-binding domain"/>
    <property type="match status" value="1"/>
</dbReference>
<sequence>MKQTEHLAQIAACFHCPDFEANLILGGAQYREYAHRAPVAFRGDVSAHLYLVLDGLASADLYGPDGQYARLVGYGAGELFGAYPTPVRHRADIVAEGSLSVLMMETAFISGLAQSHARIAQGISEFMARQLDLLLDRMAARIGLSANGRFYQALLSRADSDGWIKPLPVVSAMAVGVNTTRETASRALAHLLRRGIVKRHDHGLEIVSIRMLEDLVI</sequence>
<dbReference type="GO" id="GO:0006355">
    <property type="term" value="P:regulation of DNA-templated transcription"/>
    <property type="evidence" value="ECO:0007669"/>
    <property type="project" value="InterPro"/>
</dbReference>
<keyword evidence="2" id="KW-1185">Reference proteome</keyword>
<dbReference type="InterPro" id="IPR018490">
    <property type="entry name" value="cNMP-bd_dom_sf"/>
</dbReference>
<dbReference type="AlphaFoldDB" id="A0A840B4G1"/>
<protein>
    <submittedName>
        <fullName evidence="1">CRP-like cAMP-binding protein</fullName>
    </submittedName>
</protein>
<dbReference type="InterPro" id="IPR014710">
    <property type="entry name" value="RmlC-like_jellyroll"/>
</dbReference>
<dbReference type="RefSeq" id="WP_183942342.1">
    <property type="nucleotide sequence ID" value="NZ_BAABBG010000021.1"/>
</dbReference>
<organism evidence="1 2">
    <name type="scientific">Sphingorhabdus rigui</name>
    <dbReference type="NCBI Taxonomy" id="1282858"/>
    <lineage>
        <taxon>Bacteria</taxon>
        <taxon>Pseudomonadati</taxon>
        <taxon>Pseudomonadota</taxon>
        <taxon>Alphaproteobacteria</taxon>
        <taxon>Sphingomonadales</taxon>
        <taxon>Sphingomonadaceae</taxon>
        <taxon>Sphingorhabdus</taxon>
    </lineage>
</organism>
<dbReference type="GO" id="GO:0003677">
    <property type="term" value="F:DNA binding"/>
    <property type="evidence" value="ECO:0007669"/>
    <property type="project" value="UniProtKB-KW"/>
</dbReference>
<comment type="caution">
    <text evidence="1">The sequence shown here is derived from an EMBL/GenBank/DDBJ whole genome shotgun (WGS) entry which is preliminary data.</text>
</comment>
<dbReference type="Gene3D" id="2.60.120.10">
    <property type="entry name" value="Jelly Rolls"/>
    <property type="match status" value="1"/>
</dbReference>
<evidence type="ECO:0000313" key="1">
    <source>
        <dbReference type="EMBL" id="MBB3944047.1"/>
    </source>
</evidence>
<gene>
    <name evidence="1" type="ORF">GGR91_002316</name>
</gene>
<dbReference type="Gene3D" id="1.10.10.10">
    <property type="entry name" value="Winged helix-like DNA-binding domain superfamily/Winged helix DNA-binding domain"/>
    <property type="match status" value="1"/>
</dbReference>
<reference evidence="1 2" key="1">
    <citation type="submission" date="2020-08" db="EMBL/GenBank/DDBJ databases">
        <title>Genomic Encyclopedia of Type Strains, Phase IV (KMG-IV): sequencing the most valuable type-strain genomes for metagenomic binning, comparative biology and taxonomic classification.</title>
        <authorList>
            <person name="Goeker M."/>
        </authorList>
    </citation>
    <scope>NUCLEOTIDE SEQUENCE [LARGE SCALE GENOMIC DNA]</scope>
    <source>
        <strain evidence="1 2">DSM 29050</strain>
    </source>
</reference>
<dbReference type="InterPro" id="IPR036388">
    <property type="entry name" value="WH-like_DNA-bd_sf"/>
</dbReference>